<evidence type="ECO:0000313" key="2">
    <source>
        <dbReference type="EMBL" id="MPQ61220.1"/>
    </source>
</evidence>
<comment type="caution">
    <text evidence="2">The sequence shown here is derived from an EMBL/GenBank/DDBJ whole genome shotgun (WGS) entry which is preliminary data.</text>
</comment>
<sequence>MLENVYIVGTMNTADRSIALLDVALRRRFGFIELMPNYALFDKVVFEGLPLDKWLKELNDRICECIGMDARNLQIGHSYFLEKEKPIMENEKFKRIVREDIIPLIEEYCYGDYALISKILGEGIVDVKNQTIRSELFNTSDISDLVTALLSPCPTIREVGKVAEDDEIEEETEIEKVNESGSGDKIS</sequence>
<evidence type="ECO:0000313" key="3">
    <source>
        <dbReference type="Proteomes" id="UP000342249"/>
    </source>
</evidence>
<reference evidence="2" key="1">
    <citation type="journal article" date="2019" name="Lett. Appl. Microbiol.">
        <title>A case of 'blown pack' spoilage of vacuum-packaged pork likely associated with Clostridium estertheticum in Canada.</title>
        <authorList>
            <person name="Zhang P."/>
            <person name="Ward P."/>
            <person name="McMullen L.M."/>
            <person name="Yang X."/>
        </authorList>
    </citation>
    <scope>NUCLEOTIDE SEQUENCE [LARGE SCALE GENOMIC DNA]</scope>
    <source>
        <strain evidence="2">MA19</strain>
    </source>
</reference>
<feature type="region of interest" description="Disordered" evidence="1">
    <location>
        <begin position="164"/>
        <end position="187"/>
    </location>
</feature>
<dbReference type="Proteomes" id="UP000342249">
    <property type="component" value="Unassembled WGS sequence"/>
</dbReference>
<dbReference type="EMBL" id="SPSF01000014">
    <property type="protein sequence ID" value="MPQ61220.1"/>
    <property type="molecule type" value="Genomic_DNA"/>
</dbReference>
<proteinExistence type="predicted"/>
<dbReference type="AlphaFoldDB" id="A0A5N7IJR7"/>
<dbReference type="PANTHER" id="PTHR37291:SF1">
    <property type="entry name" value="TYPE IV METHYL-DIRECTED RESTRICTION ENZYME ECOKMCRB SUBUNIT"/>
    <property type="match status" value="1"/>
</dbReference>
<evidence type="ECO:0008006" key="4">
    <source>
        <dbReference type="Google" id="ProtNLM"/>
    </source>
</evidence>
<evidence type="ECO:0000256" key="1">
    <source>
        <dbReference type="SAM" id="MobiDB-lite"/>
    </source>
</evidence>
<accession>A0A5N7IJR7</accession>
<dbReference type="InterPro" id="IPR052934">
    <property type="entry name" value="Methyl-DNA_Rec/Restrict_Enz"/>
</dbReference>
<protein>
    <recommendedName>
        <fullName evidence="4">ATPase dynein-related AAA domain-containing protein</fullName>
    </recommendedName>
</protein>
<organism evidence="2 3">
    <name type="scientific">Clostridium estertheticum</name>
    <dbReference type="NCBI Taxonomy" id="238834"/>
    <lineage>
        <taxon>Bacteria</taxon>
        <taxon>Bacillati</taxon>
        <taxon>Bacillota</taxon>
        <taxon>Clostridia</taxon>
        <taxon>Eubacteriales</taxon>
        <taxon>Clostridiaceae</taxon>
        <taxon>Clostridium</taxon>
    </lineage>
</organism>
<dbReference type="PANTHER" id="PTHR37291">
    <property type="entry name" value="5-METHYLCYTOSINE-SPECIFIC RESTRICTION ENZYME B"/>
    <property type="match status" value="1"/>
</dbReference>
<name>A0A5N7IJR7_9CLOT</name>
<gene>
    <name evidence="2" type="ORF">E4V82_03715</name>
</gene>
<dbReference type="RefSeq" id="WP_162523047.1">
    <property type="nucleotide sequence ID" value="NZ_SPSE01000015.1"/>
</dbReference>
<feature type="compositionally biased region" description="Acidic residues" evidence="1">
    <location>
        <begin position="164"/>
        <end position="173"/>
    </location>
</feature>